<feature type="transmembrane region" description="Helical" evidence="1">
    <location>
        <begin position="387"/>
        <end position="413"/>
    </location>
</feature>
<evidence type="ECO:0000256" key="2">
    <source>
        <dbReference type="SAM" id="SignalP"/>
    </source>
</evidence>
<evidence type="ECO:0000313" key="4">
    <source>
        <dbReference type="Proteomes" id="UP000215902"/>
    </source>
</evidence>
<feature type="chain" id="PRO_5012515158" description="CUB domain-containing protein" evidence="2">
    <location>
        <begin position="20"/>
        <end position="414"/>
    </location>
</feature>
<evidence type="ECO:0000313" key="3">
    <source>
        <dbReference type="EMBL" id="PAA72489.1"/>
    </source>
</evidence>
<dbReference type="EMBL" id="NIVC01001089">
    <property type="protein sequence ID" value="PAA72489.1"/>
    <property type="molecule type" value="Genomic_DNA"/>
</dbReference>
<accession>A0A267FHE6</accession>
<dbReference type="AlphaFoldDB" id="A0A267FHE6"/>
<keyword evidence="1" id="KW-1133">Transmembrane helix</keyword>
<proteinExistence type="predicted"/>
<gene>
    <name evidence="3" type="ORF">BOX15_Mlig031203g1</name>
</gene>
<name>A0A267FHE6_9PLAT</name>
<dbReference type="Proteomes" id="UP000215902">
    <property type="component" value="Unassembled WGS sequence"/>
</dbReference>
<keyword evidence="4" id="KW-1185">Reference proteome</keyword>
<keyword evidence="1" id="KW-0812">Transmembrane</keyword>
<evidence type="ECO:0000256" key="1">
    <source>
        <dbReference type="SAM" id="Phobius"/>
    </source>
</evidence>
<feature type="signal peptide" evidence="2">
    <location>
        <begin position="1"/>
        <end position="19"/>
    </location>
</feature>
<organism evidence="3 4">
    <name type="scientific">Macrostomum lignano</name>
    <dbReference type="NCBI Taxonomy" id="282301"/>
    <lineage>
        <taxon>Eukaryota</taxon>
        <taxon>Metazoa</taxon>
        <taxon>Spiralia</taxon>
        <taxon>Lophotrochozoa</taxon>
        <taxon>Platyhelminthes</taxon>
        <taxon>Rhabditophora</taxon>
        <taxon>Macrostomorpha</taxon>
        <taxon>Macrostomida</taxon>
        <taxon>Macrostomidae</taxon>
        <taxon>Macrostomum</taxon>
    </lineage>
</organism>
<reference evidence="3 4" key="1">
    <citation type="submission" date="2017-06" db="EMBL/GenBank/DDBJ databases">
        <title>A platform for efficient transgenesis in Macrostomum lignano, a flatworm model organism for stem cell research.</title>
        <authorList>
            <person name="Berezikov E."/>
        </authorList>
    </citation>
    <scope>NUCLEOTIDE SEQUENCE [LARGE SCALE GENOMIC DNA]</scope>
    <source>
        <strain evidence="3">DV1</strain>
        <tissue evidence="3">Whole organism</tissue>
    </source>
</reference>
<keyword evidence="1" id="KW-0472">Membrane</keyword>
<keyword evidence="2" id="KW-0732">Signal</keyword>
<sequence>MAFILLLIFVHCLISCAEAGLFYCGKYGISVNMTDQSLDYLILPWEEGRKNSPKKLSCKWQFSGRFSRNVILLLKGFDTEKVDLSLRRVARSAEWRAGRIRYRFLPYEYFVNGSCSAQAARGWQSVELKTLRVLQLPRRSNLHVEFDTGSSGNPHDTPGLRIQLMEPGFCSSDVVCFEHSCYTISSARRSLKAELVAICSDGGLTQLASFNSSSALQNFVAQSQRTRVGTGLKARSKTPLNLTQPVRIGLLHDWLTGSIFYLSNSKGELELKPLVDSSNLYYNVRPTSSRFSCGCLRLAQTANGTEVSFGVVEFVSCSESLPALLSFRDTARNCCCGCSFLGEATLGETSNSKVNTFGDVSLFKNFTLPERRDDCCSCKDVGNEKCVTYYILFFIMFFVFLFSLLGAVAYGCWR</sequence>
<protein>
    <recommendedName>
        <fullName evidence="5">CUB domain-containing protein</fullName>
    </recommendedName>
</protein>
<comment type="caution">
    <text evidence="3">The sequence shown here is derived from an EMBL/GenBank/DDBJ whole genome shotgun (WGS) entry which is preliminary data.</text>
</comment>
<evidence type="ECO:0008006" key="5">
    <source>
        <dbReference type="Google" id="ProtNLM"/>
    </source>
</evidence>